<evidence type="ECO:0000259" key="1">
    <source>
        <dbReference type="Pfam" id="PF08401"/>
    </source>
</evidence>
<dbReference type="EMBL" id="MUTJ01000100">
    <property type="protein sequence ID" value="ONU76297.1"/>
    <property type="molecule type" value="Genomic_DNA"/>
</dbReference>
<organism evidence="3 4">
    <name type="scientific">Burkholderia cenocepacia</name>
    <dbReference type="NCBI Taxonomy" id="95486"/>
    <lineage>
        <taxon>Bacteria</taxon>
        <taxon>Pseudomonadati</taxon>
        <taxon>Pseudomonadota</taxon>
        <taxon>Betaproteobacteria</taxon>
        <taxon>Burkholderiales</taxon>
        <taxon>Burkholderiaceae</taxon>
        <taxon>Burkholderia</taxon>
        <taxon>Burkholderia cepacia complex</taxon>
    </lineage>
</organism>
<evidence type="ECO:0000259" key="2">
    <source>
        <dbReference type="Pfam" id="PF18818"/>
    </source>
</evidence>
<dbReference type="InterPro" id="IPR013610">
    <property type="entry name" value="ArdC_N"/>
</dbReference>
<name>A0A1V2VU89_9BURK</name>
<accession>A0A1V2VU89</accession>
<comment type="caution">
    <text evidence="3">The sequence shown here is derived from an EMBL/GenBank/DDBJ whole genome shotgun (WGS) entry which is preliminary data.</text>
</comment>
<dbReference type="GO" id="GO:0003697">
    <property type="term" value="F:single-stranded DNA binding"/>
    <property type="evidence" value="ECO:0007669"/>
    <property type="project" value="InterPro"/>
</dbReference>
<dbReference type="Pfam" id="PF18818">
    <property type="entry name" value="MPTase-PolyVal"/>
    <property type="match status" value="1"/>
</dbReference>
<evidence type="ECO:0000313" key="3">
    <source>
        <dbReference type="EMBL" id="ONU76297.1"/>
    </source>
</evidence>
<sequence length="327" mass="37639">MKAARDDGVKYEKGWNVCEEFPYNPITNNEYSGMNVLNLLAYGFPDPRFIPAGEVAKLYKETKGAVRIKKNEECCRVIWAQQRTKDTGVIDAETGEEKTESYLVYKYHPAYNVAQLEGLDILNEKFPRKQAVKMNEYEECEFIKDVMEAMKATGLKYELGASGKNYYMPALDTIRMCAPGLFQSESLYYRTLLHETGHATGHSSRCNRNQEGSFGSKDYAYEELCAELFSLYMGLKTGVPYDRRTHENHQAYLNNWIDVISDPKDEAKAKKYLFRAAADAFKGFDFVWNRVNELRLHKENKKEEKKSEIVVVEASKPIHKKKMELAA</sequence>
<dbReference type="AlphaFoldDB" id="A0A1V2VU89"/>
<evidence type="ECO:0008006" key="5">
    <source>
        <dbReference type="Google" id="ProtNLM"/>
    </source>
</evidence>
<dbReference type="Pfam" id="PF08401">
    <property type="entry name" value="ArdcN"/>
    <property type="match status" value="1"/>
</dbReference>
<gene>
    <name evidence="3" type="ORF">A8E72_33840</name>
</gene>
<evidence type="ECO:0000313" key="4">
    <source>
        <dbReference type="Proteomes" id="UP000188543"/>
    </source>
</evidence>
<reference evidence="3 4" key="1">
    <citation type="submission" date="2016-08" db="EMBL/GenBank/DDBJ databases">
        <authorList>
            <person name="Seilhamer J.J."/>
        </authorList>
    </citation>
    <scope>NUCLEOTIDE SEQUENCE [LARGE SCALE GENOMIC DNA]</scope>
    <source>
        <strain evidence="3 4">VC14762</strain>
    </source>
</reference>
<protein>
    <recommendedName>
        <fullName evidence="5">DUF1738 domain-containing protein</fullName>
    </recommendedName>
</protein>
<feature type="domain" description="N-terminal" evidence="1">
    <location>
        <begin position="10"/>
        <end position="107"/>
    </location>
</feature>
<proteinExistence type="predicted"/>
<dbReference type="InterPro" id="IPR041459">
    <property type="entry name" value="MPTase-PolyVal"/>
</dbReference>
<dbReference type="Proteomes" id="UP000188543">
    <property type="component" value="Unassembled WGS sequence"/>
</dbReference>
<feature type="domain" description="Polyvalent protein metallopeptidase" evidence="2">
    <location>
        <begin position="148"/>
        <end position="278"/>
    </location>
</feature>